<evidence type="ECO:0000313" key="1">
    <source>
        <dbReference type="EMBL" id="SHH34937.1"/>
    </source>
</evidence>
<gene>
    <name evidence="1" type="ORF">SAMN02744040_01669</name>
</gene>
<accession>A0A1M5S8I9</accession>
<dbReference type="Proteomes" id="UP000242520">
    <property type="component" value="Unassembled WGS sequence"/>
</dbReference>
<keyword evidence="2" id="KW-1185">Reference proteome</keyword>
<dbReference type="EMBL" id="FQXH01000018">
    <property type="protein sequence ID" value="SHH34937.1"/>
    <property type="molecule type" value="Genomic_DNA"/>
</dbReference>
<name>A0A1M5S8I9_9FIRM</name>
<dbReference type="RefSeq" id="WP_072725476.1">
    <property type="nucleotide sequence ID" value="NZ_FQXH01000018.1"/>
</dbReference>
<dbReference type="AlphaFoldDB" id="A0A1M5S8I9"/>
<dbReference type="OrthoDB" id="1757712at2"/>
<sequence length="160" mass="19057">MIEIILENKRGNQKINSTAIEEILNIKADFGYVKDISDSINQENIMAFDCKLDKSVFKYEFLEEDFYDEYDIEEEYLQVLFEDIKDYLKDVCDDVEDDLQEEYKYDDIKCHFEIYDLDETFTDVKFVLTISFGNINRAKLADLTRHIAKRQLQGSSKYFN</sequence>
<dbReference type="STRING" id="1123350.SAMN02744040_01669"/>
<protein>
    <submittedName>
        <fullName evidence="1">Uncharacterized protein</fullName>
    </submittedName>
</protein>
<proteinExistence type="predicted"/>
<evidence type="ECO:0000313" key="2">
    <source>
        <dbReference type="Proteomes" id="UP000242520"/>
    </source>
</evidence>
<reference evidence="2" key="1">
    <citation type="submission" date="2016-11" db="EMBL/GenBank/DDBJ databases">
        <authorList>
            <person name="Varghese N."/>
            <person name="Submissions S."/>
        </authorList>
    </citation>
    <scope>NUCLEOTIDE SEQUENCE [LARGE SCALE GENOMIC DNA]</scope>
    <source>
        <strain evidence="2">DSM 15285</strain>
    </source>
</reference>
<organism evidence="1 2">
    <name type="scientific">Tepidibacter thalassicus DSM 15285</name>
    <dbReference type="NCBI Taxonomy" id="1123350"/>
    <lineage>
        <taxon>Bacteria</taxon>
        <taxon>Bacillati</taxon>
        <taxon>Bacillota</taxon>
        <taxon>Clostridia</taxon>
        <taxon>Peptostreptococcales</taxon>
        <taxon>Peptostreptococcaceae</taxon>
        <taxon>Tepidibacter</taxon>
    </lineage>
</organism>